<evidence type="ECO:0000256" key="2">
    <source>
        <dbReference type="SAM" id="SignalP"/>
    </source>
</evidence>
<accession>A0A095CYL1</accession>
<reference evidence="4 5" key="1">
    <citation type="journal article" date="2011" name="MBio">
        <title>Genome variation in Cryptococcus gattii, an emerging pathogen of immunocompetent hosts.</title>
        <authorList>
            <person name="D'Souza C.A."/>
            <person name="Kronstad J.W."/>
            <person name="Taylor G."/>
            <person name="Warren R."/>
            <person name="Yuen M."/>
            <person name="Hu G."/>
            <person name="Jung W.H."/>
            <person name="Sham A."/>
            <person name="Kidd S.E."/>
            <person name="Tangen K."/>
            <person name="Lee N."/>
            <person name="Zeilmaker T."/>
            <person name="Sawkins J."/>
            <person name="McVicker G."/>
            <person name="Shah S."/>
            <person name="Gnerre S."/>
            <person name="Griggs A."/>
            <person name="Zeng Q."/>
            <person name="Bartlett K."/>
            <person name="Li W."/>
            <person name="Wang X."/>
            <person name="Heitman J."/>
            <person name="Stajich J.E."/>
            <person name="Fraser J.A."/>
            <person name="Meyer W."/>
            <person name="Carter D."/>
            <person name="Schein J."/>
            <person name="Krzywinski M."/>
            <person name="Kwon-Chung K.J."/>
            <person name="Varma A."/>
            <person name="Wang J."/>
            <person name="Brunham R."/>
            <person name="Fyfe M."/>
            <person name="Ouellette B.F."/>
            <person name="Siddiqui A."/>
            <person name="Marra M."/>
            <person name="Jones S."/>
            <person name="Holt R."/>
            <person name="Birren B.W."/>
            <person name="Galagan J.E."/>
            <person name="Cuomo C.A."/>
        </authorList>
    </citation>
    <scope>NUCLEOTIDE SEQUENCE [LARGE SCALE GENOMIC DNA]</scope>
    <source>
        <strain evidence="4 5">R265</strain>
    </source>
</reference>
<feature type="domain" description="DUF7729" evidence="3">
    <location>
        <begin position="58"/>
        <end position="215"/>
    </location>
</feature>
<feature type="transmembrane region" description="Helical" evidence="1">
    <location>
        <begin position="247"/>
        <end position="266"/>
    </location>
</feature>
<dbReference type="InterPro" id="IPR056146">
    <property type="entry name" value="DUF7729"/>
</dbReference>
<dbReference type="AlphaFoldDB" id="A0A095CYL1"/>
<keyword evidence="5" id="KW-1185">Reference proteome</keyword>
<dbReference type="RefSeq" id="XP_062880428.1">
    <property type="nucleotide sequence ID" value="XM_063024358.1"/>
</dbReference>
<dbReference type="PROSITE" id="PS51257">
    <property type="entry name" value="PROKAR_LIPOPROTEIN"/>
    <property type="match status" value="1"/>
</dbReference>
<evidence type="ECO:0000313" key="5">
    <source>
        <dbReference type="Proteomes" id="UP000029445"/>
    </source>
</evidence>
<organism evidence="4 5">
    <name type="scientific">Cryptococcus deuterogattii (strain R265)</name>
    <name type="common">Cryptococcus gattii VGII (strain R265)</name>
    <dbReference type="NCBI Taxonomy" id="294750"/>
    <lineage>
        <taxon>Eukaryota</taxon>
        <taxon>Fungi</taxon>
        <taxon>Dikarya</taxon>
        <taxon>Basidiomycota</taxon>
        <taxon>Agaricomycotina</taxon>
        <taxon>Tremellomycetes</taxon>
        <taxon>Tremellales</taxon>
        <taxon>Cryptococcaceae</taxon>
        <taxon>Cryptococcus</taxon>
        <taxon>Cryptococcus gattii species complex</taxon>
    </lineage>
</organism>
<keyword evidence="1" id="KW-0812">Transmembrane</keyword>
<dbReference type="Pfam" id="PF24855">
    <property type="entry name" value="DUF7729"/>
    <property type="match status" value="1"/>
</dbReference>
<evidence type="ECO:0000313" key="4">
    <source>
        <dbReference type="EMBL" id="KGB74431.1"/>
    </source>
</evidence>
<dbReference type="EMBL" id="CP025762">
    <property type="protein sequence ID" value="KGB74431.1"/>
    <property type="molecule type" value="Genomic_DNA"/>
</dbReference>
<dbReference type="PANTHER" id="PTHR34862">
    <property type="entry name" value="SPARK DOMAIN-CONTAINING PROTEIN"/>
    <property type="match status" value="1"/>
</dbReference>
<dbReference type="OrthoDB" id="2536450at2759"/>
<evidence type="ECO:0000259" key="3">
    <source>
        <dbReference type="Pfam" id="PF24855"/>
    </source>
</evidence>
<sequence length="272" mass="26839">MRVVSTFLILAASTTYAVALSSGCTTQLGVLALGGLGSCLQLTSLLPVLTSSGSVVDPLNSYLKSLCSSSTPTCSNDTLTSASSSLNSSCSSDLNDGGTNGAEVKALLILLRDYSQVYAAACSTNSSTGDYCVTDTLNTIQNASGSNVTLSSVASIISGTSSDTSNITSVFSSGQLCTKCVSGIYYEALQANSSVSDTEIGKALTSKCGSDFGKTSPNTTATSTSGGSSSPATSSASSSSGFVSAQYAGVAASAGIAGSVLGAVIIGSTMML</sequence>
<dbReference type="Proteomes" id="UP000029445">
    <property type="component" value="Chromosome 4"/>
</dbReference>
<keyword evidence="1" id="KW-1133">Transmembrane helix</keyword>
<feature type="chain" id="PRO_5001907565" description="DUF7729 domain-containing protein" evidence="2">
    <location>
        <begin position="20"/>
        <end position="272"/>
    </location>
</feature>
<name>A0A095CYL1_CRYD2</name>
<dbReference type="GeneID" id="88176512"/>
<proteinExistence type="predicted"/>
<evidence type="ECO:0000256" key="1">
    <source>
        <dbReference type="SAM" id="Phobius"/>
    </source>
</evidence>
<dbReference type="STRING" id="294750.A0A095CYL1"/>
<dbReference type="PANTHER" id="PTHR34862:SF1">
    <property type="entry name" value="SPARK DOMAIN-CONTAINING PROTEIN"/>
    <property type="match status" value="1"/>
</dbReference>
<gene>
    <name evidence="4" type="ORF">CNBG_0269</name>
</gene>
<protein>
    <recommendedName>
        <fullName evidence="3">DUF7729 domain-containing protein</fullName>
    </recommendedName>
</protein>
<dbReference type="KEGG" id="cdeu:CNBG_0269"/>
<dbReference type="OMA" id="TVRQVAC"/>
<dbReference type="HOGENOM" id="CLU_1023145_0_0_1"/>
<keyword evidence="2" id="KW-0732">Signal</keyword>
<keyword evidence="1" id="KW-0472">Membrane</keyword>
<dbReference type="VEuPathDB" id="FungiDB:CNBG_0269"/>
<feature type="signal peptide" evidence="2">
    <location>
        <begin position="1"/>
        <end position="19"/>
    </location>
</feature>
<reference evidence="4 5" key="2">
    <citation type="journal article" date="2018" name="Proc. Natl. Acad. Sci.">
        <title>RNAi is a critical determinant of centromere evolution in closely related fungi.</title>
        <authorList>
            <person name="Yadav V."/>
            <person name="Sun S."/>
            <person name="Billmyre R.B."/>
            <person name="Thimmappa B.C."/>
            <person name="Shea T."/>
            <person name="Lintner R."/>
            <person name="Bakkeren G."/>
            <person name="Cuomo C.A."/>
            <person name="Heitman J."/>
            <person name="Sanyal K."/>
        </authorList>
    </citation>
    <scope>NUCLEOTIDE SEQUENCE [LARGE SCALE GENOMIC DNA]</scope>
    <source>
        <strain evidence="4 5">R265</strain>
    </source>
</reference>